<dbReference type="InterPro" id="IPR021698">
    <property type="entry name" value="DUF3280"/>
</dbReference>
<protein>
    <submittedName>
        <fullName evidence="2">DUF2380 domain-containing protein</fullName>
    </submittedName>
</protein>
<organism evidence="2 3">
    <name type="scientific">Jiella pelagia</name>
    <dbReference type="NCBI Taxonomy" id="2986949"/>
    <lineage>
        <taxon>Bacteria</taxon>
        <taxon>Pseudomonadati</taxon>
        <taxon>Pseudomonadota</taxon>
        <taxon>Alphaproteobacteria</taxon>
        <taxon>Hyphomicrobiales</taxon>
        <taxon>Aurantimonadaceae</taxon>
        <taxon>Jiella</taxon>
    </lineage>
</organism>
<name>A0ABY7C5M7_9HYPH</name>
<gene>
    <name evidence="2" type="ORF">OH818_09790</name>
</gene>
<proteinExistence type="predicted"/>
<keyword evidence="3" id="KW-1185">Reference proteome</keyword>
<dbReference type="Proteomes" id="UP001164020">
    <property type="component" value="Chromosome"/>
</dbReference>
<sequence>MPAKTWMIAAAGLLAAGLPVAATAEEPTVAVANFDYTDTSGEVRDQTAEHEARLEAFRSRLETRLADGGPYVPVALGCPSEQACSLGTLRAQLLLRRARDAGADYLVFGEVHKMSTLVGFGRIDVLDVEADRLVFDRVISFRGDTDEAFDRAADFVADDILRTLAEPSAAKAGAEGDDRRGVR</sequence>
<evidence type="ECO:0000256" key="1">
    <source>
        <dbReference type="SAM" id="SignalP"/>
    </source>
</evidence>
<accession>A0ABY7C5M7</accession>
<reference evidence="2" key="1">
    <citation type="submission" date="2022-12" db="EMBL/GenBank/DDBJ databases">
        <title>Jiella pelagia sp. nov., isolated from phosphonate enriched culture of Northwest Pacific surface seawater.</title>
        <authorList>
            <person name="Shin D.Y."/>
            <person name="Hwang C.Y."/>
        </authorList>
    </citation>
    <scope>NUCLEOTIDE SEQUENCE</scope>
    <source>
        <strain evidence="2">HL-NP1</strain>
    </source>
</reference>
<keyword evidence="1" id="KW-0732">Signal</keyword>
<dbReference type="RefSeq" id="WP_268882809.1">
    <property type="nucleotide sequence ID" value="NZ_CP114029.1"/>
</dbReference>
<evidence type="ECO:0000313" key="3">
    <source>
        <dbReference type="Proteomes" id="UP001164020"/>
    </source>
</evidence>
<feature type="signal peptide" evidence="1">
    <location>
        <begin position="1"/>
        <end position="24"/>
    </location>
</feature>
<evidence type="ECO:0000313" key="2">
    <source>
        <dbReference type="EMBL" id="WAP70339.1"/>
    </source>
</evidence>
<dbReference type="Pfam" id="PF11684">
    <property type="entry name" value="DUF3280"/>
    <property type="match status" value="1"/>
</dbReference>
<dbReference type="EMBL" id="CP114029">
    <property type="protein sequence ID" value="WAP70339.1"/>
    <property type="molecule type" value="Genomic_DNA"/>
</dbReference>
<feature type="chain" id="PRO_5047076697" evidence="1">
    <location>
        <begin position="25"/>
        <end position="183"/>
    </location>
</feature>